<reference evidence="1 2" key="1">
    <citation type="submission" date="2024-09" db="EMBL/GenBank/DDBJ databases">
        <authorList>
            <person name="Sun Q."/>
            <person name="Mori K."/>
        </authorList>
    </citation>
    <scope>NUCLEOTIDE SEQUENCE [LARGE SCALE GENOMIC DNA]</scope>
    <source>
        <strain evidence="1 2">JCM 11201</strain>
    </source>
</reference>
<dbReference type="EMBL" id="JBHMAF010000189">
    <property type="protein sequence ID" value="MFB9761260.1"/>
    <property type="molecule type" value="Genomic_DNA"/>
</dbReference>
<evidence type="ECO:0000313" key="2">
    <source>
        <dbReference type="Proteomes" id="UP001589609"/>
    </source>
</evidence>
<organism evidence="1 2">
    <name type="scientific">Ectobacillus funiculus</name>
    <dbReference type="NCBI Taxonomy" id="137993"/>
    <lineage>
        <taxon>Bacteria</taxon>
        <taxon>Bacillati</taxon>
        <taxon>Bacillota</taxon>
        <taxon>Bacilli</taxon>
        <taxon>Bacillales</taxon>
        <taxon>Bacillaceae</taxon>
        <taxon>Ectobacillus</taxon>
    </lineage>
</organism>
<gene>
    <name evidence="1" type="ORF">ACFFMS_23715</name>
</gene>
<comment type="caution">
    <text evidence="1">The sequence shown here is derived from an EMBL/GenBank/DDBJ whole genome shotgun (WGS) entry which is preliminary data.</text>
</comment>
<sequence length="61" mass="7341">MMEFRRNEEVGESIKKFISFMKQEFGEEFQLFEYDDIVQYDADQENSMILANLLDQADKHV</sequence>
<protein>
    <submittedName>
        <fullName evidence="1">Uncharacterized protein</fullName>
    </submittedName>
</protein>
<keyword evidence="2" id="KW-1185">Reference proteome</keyword>
<accession>A0ABV5WKZ7</accession>
<proteinExistence type="predicted"/>
<evidence type="ECO:0000313" key="1">
    <source>
        <dbReference type="EMBL" id="MFB9761260.1"/>
    </source>
</evidence>
<dbReference type="Proteomes" id="UP001589609">
    <property type="component" value="Unassembled WGS sequence"/>
</dbReference>
<name>A0ABV5WKZ7_9BACI</name>